<evidence type="ECO:0000313" key="3">
    <source>
        <dbReference type="Proteomes" id="UP001266305"/>
    </source>
</evidence>
<gene>
    <name evidence="2" type="ORF">P7K49_011905</name>
</gene>
<evidence type="ECO:0000313" key="2">
    <source>
        <dbReference type="EMBL" id="KAK2112158.1"/>
    </source>
</evidence>
<reference evidence="2 3" key="1">
    <citation type="submission" date="2023-05" db="EMBL/GenBank/DDBJ databases">
        <title>B98-5 Cell Line De Novo Hybrid Assembly: An Optical Mapping Approach.</title>
        <authorList>
            <person name="Kananen K."/>
            <person name="Auerbach J.A."/>
            <person name="Kautto E."/>
            <person name="Blachly J.S."/>
        </authorList>
    </citation>
    <scope>NUCLEOTIDE SEQUENCE [LARGE SCALE GENOMIC DNA]</scope>
    <source>
        <strain evidence="2">B95-8</strain>
        <tissue evidence="2">Cell line</tissue>
    </source>
</reference>
<name>A0ABQ9VRZ7_SAGOE</name>
<accession>A0ABQ9VRZ7</accession>
<comment type="caution">
    <text evidence="2">The sequence shown here is derived from an EMBL/GenBank/DDBJ whole genome shotgun (WGS) entry which is preliminary data.</text>
</comment>
<dbReference type="EMBL" id="JASSZA010000005">
    <property type="protein sequence ID" value="KAK2112158.1"/>
    <property type="molecule type" value="Genomic_DNA"/>
</dbReference>
<keyword evidence="3" id="KW-1185">Reference proteome</keyword>
<feature type="region of interest" description="Disordered" evidence="1">
    <location>
        <begin position="78"/>
        <end position="105"/>
    </location>
</feature>
<organism evidence="2 3">
    <name type="scientific">Saguinus oedipus</name>
    <name type="common">Cotton-top tamarin</name>
    <name type="synonym">Oedipomidas oedipus</name>
    <dbReference type="NCBI Taxonomy" id="9490"/>
    <lineage>
        <taxon>Eukaryota</taxon>
        <taxon>Metazoa</taxon>
        <taxon>Chordata</taxon>
        <taxon>Craniata</taxon>
        <taxon>Vertebrata</taxon>
        <taxon>Euteleostomi</taxon>
        <taxon>Mammalia</taxon>
        <taxon>Eutheria</taxon>
        <taxon>Euarchontoglires</taxon>
        <taxon>Primates</taxon>
        <taxon>Haplorrhini</taxon>
        <taxon>Platyrrhini</taxon>
        <taxon>Cebidae</taxon>
        <taxon>Callitrichinae</taxon>
        <taxon>Saguinus</taxon>
    </lineage>
</organism>
<protein>
    <submittedName>
        <fullName evidence="2">Uncharacterized protein</fullName>
    </submittedName>
</protein>
<sequence length="105" mass="11669">MAGSPSCFLLIILTTRVLEFRRKRLWKMRPQSNVSLGERLLRAWLASQRWTPAPGEGVLGQDSGNLLRVCTLLTGSRRSPTLPLASWPGSSPRWHGGRPFRTGAS</sequence>
<dbReference type="Proteomes" id="UP001266305">
    <property type="component" value="Unassembled WGS sequence"/>
</dbReference>
<evidence type="ECO:0000256" key="1">
    <source>
        <dbReference type="SAM" id="MobiDB-lite"/>
    </source>
</evidence>
<proteinExistence type="predicted"/>